<dbReference type="PANTHER" id="PTHR21139">
    <property type="entry name" value="TRIOSEPHOSPHATE ISOMERASE"/>
    <property type="match status" value="1"/>
</dbReference>
<evidence type="ECO:0000256" key="5">
    <source>
        <dbReference type="ARBA" id="ARBA00023235"/>
    </source>
</evidence>
<comment type="subcellular location">
    <subcellularLocation>
        <location evidence="6 7">Cytoplasm</location>
    </subcellularLocation>
</comment>
<evidence type="ECO:0000313" key="9">
    <source>
        <dbReference type="Proteomes" id="UP000676506"/>
    </source>
</evidence>
<dbReference type="PROSITE" id="PS00171">
    <property type="entry name" value="TIM_1"/>
    <property type="match status" value="1"/>
</dbReference>
<evidence type="ECO:0000256" key="1">
    <source>
        <dbReference type="ARBA" id="ARBA00007422"/>
    </source>
</evidence>
<protein>
    <recommendedName>
        <fullName evidence="6 7">Triosephosphate isomerase</fullName>
        <shortName evidence="6">TIM</shortName>
        <shortName evidence="6">TPI</shortName>
        <ecNumber evidence="6 7">5.3.1.1</ecNumber>
    </recommendedName>
    <alternativeName>
        <fullName evidence="6">Triose-phosphate isomerase</fullName>
    </alternativeName>
</protein>
<dbReference type="Gene3D" id="3.20.20.70">
    <property type="entry name" value="Aldolase class I"/>
    <property type="match status" value="1"/>
</dbReference>
<comment type="function">
    <text evidence="6">Involved in the gluconeogenesis. Catalyzes stereospecifically the conversion of dihydroxyacetone phosphate (DHAP) to D-glyceraldehyde-3-phosphate (G3P).</text>
</comment>
<proteinExistence type="inferred from homology"/>
<comment type="pathway">
    <text evidence="6 7">Carbohydrate degradation; glycolysis; D-glyceraldehyde 3-phosphate from glycerone phosphate: step 1/1.</text>
</comment>
<comment type="similarity">
    <text evidence="1 6 7">Belongs to the triosephosphate isomerase family.</text>
</comment>
<dbReference type="Pfam" id="PF00121">
    <property type="entry name" value="TIM"/>
    <property type="match status" value="1"/>
</dbReference>
<dbReference type="InterPro" id="IPR035990">
    <property type="entry name" value="TIM_sf"/>
</dbReference>
<keyword evidence="5 6" id="KW-0413">Isomerase</keyword>
<gene>
    <name evidence="6" type="primary">tpiA</name>
    <name evidence="8" type="ORF">J8C06_10645</name>
</gene>
<feature type="active site" description="Electrophile" evidence="6">
    <location>
        <position position="99"/>
    </location>
</feature>
<dbReference type="EMBL" id="CP072648">
    <property type="protein sequence ID" value="QUW02778.1"/>
    <property type="molecule type" value="Genomic_DNA"/>
</dbReference>
<dbReference type="InterPro" id="IPR022896">
    <property type="entry name" value="TrioseP_Isoase_bac/euk"/>
</dbReference>
<dbReference type="NCBIfam" id="TIGR00419">
    <property type="entry name" value="tim"/>
    <property type="match status" value="1"/>
</dbReference>
<feature type="binding site" evidence="6">
    <location>
        <begin position="11"/>
        <end position="13"/>
    </location>
    <ligand>
        <name>substrate</name>
    </ligand>
</feature>
<feature type="binding site" evidence="6">
    <location>
        <position position="216"/>
    </location>
    <ligand>
        <name>substrate</name>
    </ligand>
</feature>
<keyword evidence="9" id="KW-1185">Reference proteome</keyword>
<accession>A0ABX8B790</accession>
<dbReference type="SUPFAM" id="SSF51351">
    <property type="entry name" value="Triosephosphate isomerase (TIM)"/>
    <property type="match status" value="1"/>
</dbReference>
<reference evidence="8 9" key="1">
    <citation type="submission" date="2021-03" db="EMBL/GenBank/DDBJ databases">
        <title>Genomic and phenotypic characterization of Chloracidobacterium isolates provides evidence for multiple species.</title>
        <authorList>
            <person name="Saini M.K."/>
            <person name="Costas A.M.G."/>
            <person name="Tank M."/>
            <person name="Bryant D.A."/>
        </authorList>
    </citation>
    <scope>NUCLEOTIDE SEQUENCE [LARGE SCALE GENOMIC DNA]</scope>
    <source>
        <strain evidence="8 9">BV2-C</strain>
    </source>
</reference>
<organism evidence="8 9">
    <name type="scientific">Chloracidobacterium validum</name>
    <dbReference type="NCBI Taxonomy" id="2821543"/>
    <lineage>
        <taxon>Bacteria</taxon>
        <taxon>Pseudomonadati</taxon>
        <taxon>Acidobacteriota</taxon>
        <taxon>Terriglobia</taxon>
        <taxon>Terriglobales</taxon>
        <taxon>Acidobacteriaceae</taxon>
        <taxon>Chloracidobacterium</taxon>
    </lineage>
</organism>
<dbReference type="InterPro" id="IPR020861">
    <property type="entry name" value="Triosephosphate_isomerase_AS"/>
</dbReference>
<evidence type="ECO:0000256" key="7">
    <source>
        <dbReference type="RuleBase" id="RU363013"/>
    </source>
</evidence>
<dbReference type="InterPro" id="IPR013785">
    <property type="entry name" value="Aldolase_TIM"/>
</dbReference>
<keyword evidence="2 6" id="KW-0312">Gluconeogenesis</keyword>
<comment type="pathway">
    <text evidence="6 7">Carbohydrate biosynthesis; gluconeogenesis.</text>
</comment>
<comment type="catalytic activity">
    <reaction evidence="6 7">
        <text>D-glyceraldehyde 3-phosphate = dihydroxyacetone phosphate</text>
        <dbReference type="Rhea" id="RHEA:18585"/>
        <dbReference type="ChEBI" id="CHEBI:57642"/>
        <dbReference type="ChEBI" id="CHEBI:59776"/>
        <dbReference type="EC" id="5.3.1.1"/>
    </reaction>
</comment>
<dbReference type="GO" id="GO:0004807">
    <property type="term" value="F:triose-phosphate isomerase activity"/>
    <property type="evidence" value="ECO:0007669"/>
    <property type="project" value="UniProtKB-EC"/>
</dbReference>
<dbReference type="HAMAP" id="MF_00147_B">
    <property type="entry name" value="TIM_B"/>
    <property type="match status" value="1"/>
</dbReference>
<evidence type="ECO:0000256" key="2">
    <source>
        <dbReference type="ARBA" id="ARBA00022432"/>
    </source>
</evidence>
<feature type="binding site" evidence="6">
    <location>
        <begin position="237"/>
        <end position="238"/>
    </location>
    <ligand>
        <name>substrate</name>
    </ligand>
</feature>
<dbReference type="PANTHER" id="PTHR21139:SF42">
    <property type="entry name" value="TRIOSEPHOSPHATE ISOMERASE"/>
    <property type="match status" value="1"/>
</dbReference>
<sequence length="263" mass="27397">MSSRRPFIVGNWKMHKTVAETVGYVAEFASHLPSSSSGCDMAIAPPFTALSSAVAAAHGTTLQVFAQNVAAEGPSGAFTGEVSAAMLKEVGCQGVIVGHSERRRYYGETDAVVAMKTRRALDAQLLPIVCLGETLAERESGAALEVIARQLRAITDTLTDADVHRIVIAYEPVWAIGTGQAATPDIAQQMHRHIRAIWEATFGASADTLRILYGGSVTADNIAEFTALSDVDGALVGGASLSPSGFANLVRGALATSPASQGV</sequence>
<feature type="binding site" evidence="6">
    <location>
        <position position="177"/>
    </location>
    <ligand>
        <name>substrate</name>
    </ligand>
</feature>
<dbReference type="Proteomes" id="UP000676506">
    <property type="component" value="Chromosome 1"/>
</dbReference>
<name>A0ABX8B790_9BACT</name>
<dbReference type="RefSeq" id="WP_211428669.1">
    <property type="nucleotide sequence ID" value="NZ_CP072648.1"/>
</dbReference>
<evidence type="ECO:0000256" key="3">
    <source>
        <dbReference type="ARBA" id="ARBA00022490"/>
    </source>
</evidence>
<feature type="active site" description="Proton acceptor" evidence="6">
    <location>
        <position position="171"/>
    </location>
</feature>
<evidence type="ECO:0000256" key="6">
    <source>
        <dbReference type="HAMAP-Rule" id="MF_00147"/>
    </source>
</evidence>
<keyword evidence="3 6" id="KW-0963">Cytoplasm</keyword>
<evidence type="ECO:0000256" key="4">
    <source>
        <dbReference type="ARBA" id="ARBA00023152"/>
    </source>
</evidence>
<dbReference type="PROSITE" id="PS51440">
    <property type="entry name" value="TIM_2"/>
    <property type="match status" value="1"/>
</dbReference>
<evidence type="ECO:0000313" key="8">
    <source>
        <dbReference type="EMBL" id="QUW02778.1"/>
    </source>
</evidence>
<keyword evidence="4 6" id="KW-0324">Glycolysis</keyword>
<comment type="subunit">
    <text evidence="6 7">Homodimer.</text>
</comment>
<dbReference type="CDD" id="cd00311">
    <property type="entry name" value="TIM"/>
    <property type="match status" value="1"/>
</dbReference>
<dbReference type="InterPro" id="IPR000652">
    <property type="entry name" value="Triosephosphate_isomerase"/>
</dbReference>
<dbReference type="EC" id="5.3.1.1" evidence="6 7"/>